<dbReference type="EMBL" id="CP042806">
    <property type="protein sequence ID" value="QEE28934.1"/>
    <property type="molecule type" value="Genomic_DNA"/>
</dbReference>
<sequence length="153" mass="16889">MQELQSRPLFTISMTLDPVMEVGNTPAGQRRVFTVSGGHFEGDRLKGVVLPQASSDLLLVRADGSSQQDARLVLKTDDEAIIVMTYRGVRHASVEVSAKIARGENIAASEYYLRTAPFFETSALKYAWLNKIVAVSIGERQPNGVSYRVFEIL</sequence>
<evidence type="ECO:0000313" key="3">
    <source>
        <dbReference type="Proteomes" id="UP000321820"/>
    </source>
</evidence>
<accession>A0A5B9EB64</accession>
<gene>
    <name evidence="2" type="ORF">FTW19_13550</name>
</gene>
<dbReference type="Pfam" id="PF11578">
    <property type="entry name" value="DUF3237"/>
    <property type="match status" value="1"/>
</dbReference>
<evidence type="ECO:0000313" key="2">
    <source>
        <dbReference type="EMBL" id="QEE28934.1"/>
    </source>
</evidence>
<dbReference type="OrthoDB" id="572332at2"/>
<dbReference type="KEGG" id="talb:FTW19_13550"/>
<dbReference type="Proteomes" id="UP000321820">
    <property type="component" value="Chromosome"/>
</dbReference>
<proteinExistence type="inferred from homology"/>
<organism evidence="2 3">
    <name type="scientific">Terriglobus albidus</name>
    <dbReference type="NCBI Taxonomy" id="1592106"/>
    <lineage>
        <taxon>Bacteria</taxon>
        <taxon>Pseudomonadati</taxon>
        <taxon>Acidobacteriota</taxon>
        <taxon>Terriglobia</taxon>
        <taxon>Terriglobales</taxon>
        <taxon>Acidobacteriaceae</taxon>
        <taxon>Terriglobus</taxon>
    </lineage>
</organism>
<protein>
    <recommendedName>
        <fullName evidence="1">UPF0311 protein FTW19_13550</fullName>
    </recommendedName>
</protein>
<dbReference type="PANTHER" id="PTHR37315:SF1">
    <property type="entry name" value="UPF0311 PROTEIN BLR7842"/>
    <property type="match status" value="1"/>
</dbReference>
<comment type="similarity">
    <text evidence="1">Belongs to the UPF0311 family.</text>
</comment>
<dbReference type="RefSeq" id="WP_147648132.1">
    <property type="nucleotide sequence ID" value="NZ_CP042806.1"/>
</dbReference>
<dbReference type="HAMAP" id="MF_00775">
    <property type="entry name" value="UPF0311"/>
    <property type="match status" value="1"/>
</dbReference>
<dbReference type="PANTHER" id="PTHR37315">
    <property type="entry name" value="UPF0311 PROTEIN BLR7842"/>
    <property type="match status" value="1"/>
</dbReference>
<dbReference type="AlphaFoldDB" id="A0A5B9EB64"/>
<evidence type="ECO:0000256" key="1">
    <source>
        <dbReference type="HAMAP-Rule" id="MF_00775"/>
    </source>
</evidence>
<dbReference type="Gene3D" id="2.40.160.20">
    <property type="match status" value="1"/>
</dbReference>
<reference evidence="2 3" key="1">
    <citation type="submission" date="2019-08" db="EMBL/GenBank/DDBJ databases">
        <title>Complete genome sequence of Terriglobus albidus strain ORNL.</title>
        <authorList>
            <person name="Podar M."/>
        </authorList>
    </citation>
    <scope>NUCLEOTIDE SEQUENCE [LARGE SCALE GENOMIC DNA]</scope>
    <source>
        <strain evidence="2 3">ORNL</strain>
    </source>
</reference>
<dbReference type="InterPro" id="IPR020915">
    <property type="entry name" value="UPF0311"/>
</dbReference>
<name>A0A5B9EB64_9BACT</name>
<keyword evidence="3" id="KW-1185">Reference proteome</keyword>